<dbReference type="Pfam" id="PF00158">
    <property type="entry name" value="Sigma54_activat"/>
    <property type="match status" value="1"/>
</dbReference>
<dbReference type="Proteomes" id="UP000683559">
    <property type="component" value="Chromosome"/>
</dbReference>
<dbReference type="SMART" id="SM00448">
    <property type="entry name" value="REC"/>
    <property type="match status" value="1"/>
</dbReference>
<dbReference type="InterPro" id="IPR002078">
    <property type="entry name" value="Sigma_54_int"/>
</dbReference>
<evidence type="ECO:0000256" key="5">
    <source>
        <dbReference type="PROSITE-ProRule" id="PRU00169"/>
    </source>
</evidence>
<accession>A0ABX8LL13</accession>
<feature type="domain" description="Sigma-54 factor interaction" evidence="6">
    <location>
        <begin position="142"/>
        <end position="371"/>
    </location>
</feature>
<dbReference type="PROSITE" id="PS50110">
    <property type="entry name" value="RESPONSE_REGULATORY"/>
    <property type="match status" value="1"/>
</dbReference>
<dbReference type="InterPro" id="IPR025944">
    <property type="entry name" value="Sigma_54_int_dom_CS"/>
</dbReference>
<evidence type="ECO:0000313" key="8">
    <source>
        <dbReference type="EMBL" id="QXE92387.1"/>
    </source>
</evidence>
<dbReference type="InterPro" id="IPR058031">
    <property type="entry name" value="AAA_lid_NorR"/>
</dbReference>
<evidence type="ECO:0000259" key="7">
    <source>
        <dbReference type="PROSITE" id="PS50110"/>
    </source>
</evidence>
<evidence type="ECO:0000256" key="1">
    <source>
        <dbReference type="ARBA" id="ARBA00022741"/>
    </source>
</evidence>
<feature type="domain" description="Response regulatory" evidence="7">
    <location>
        <begin position="3"/>
        <end position="117"/>
    </location>
</feature>
<evidence type="ECO:0000259" key="6">
    <source>
        <dbReference type="PROSITE" id="PS50045"/>
    </source>
</evidence>
<dbReference type="PROSITE" id="PS00688">
    <property type="entry name" value="SIGMA54_INTERACT_3"/>
    <property type="match status" value="1"/>
</dbReference>
<protein>
    <submittedName>
        <fullName evidence="8">Sigma-54 dependent transcriptional regulator</fullName>
    </submittedName>
</protein>
<dbReference type="SMART" id="SM00382">
    <property type="entry name" value="AAA"/>
    <property type="match status" value="1"/>
</dbReference>
<name>A0ABX8LL13_9BACT</name>
<dbReference type="PANTHER" id="PTHR32071:SF113">
    <property type="entry name" value="ALGINATE BIOSYNTHESIS TRANSCRIPTIONAL REGULATORY PROTEIN ALGB"/>
    <property type="match status" value="1"/>
</dbReference>
<evidence type="ECO:0000256" key="4">
    <source>
        <dbReference type="ARBA" id="ARBA00023163"/>
    </source>
</evidence>
<keyword evidence="4" id="KW-0804">Transcription</keyword>
<feature type="modified residue" description="4-aspartylphosphate" evidence="5">
    <location>
        <position position="52"/>
    </location>
</feature>
<dbReference type="PANTHER" id="PTHR32071">
    <property type="entry name" value="TRANSCRIPTIONAL REGULATORY PROTEIN"/>
    <property type="match status" value="1"/>
</dbReference>
<gene>
    <name evidence="8" type="ORF">KP001_07655</name>
</gene>
<keyword evidence="9" id="KW-1185">Reference proteome</keyword>
<keyword evidence="5" id="KW-0597">Phosphoprotein</keyword>
<evidence type="ECO:0000256" key="2">
    <source>
        <dbReference type="ARBA" id="ARBA00022840"/>
    </source>
</evidence>
<dbReference type="RefSeq" id="WP_217288939.1">
    <property type="nucleotide sequence ID" value="NZ_CP077683.1"/>
</dbReference>
<organism evidence="8 9">
    <name type="scientific">Geomonas subterranea</name>
    <dbReference type="NCBI Taxonomy" id="2847989"/>
    <lineage>
        <taxon>Bacteria</taxon>
        <taxon>Pseudomonadati</taxon>
        <taxon>Thermodesulfobacteriota</taxon>
        <taxon>Desulfuromonadia</taxon>
        <taxon>Geobacterales</taxon>
        <taxon>Geobacteraceae</taxon>
        <taxon>Geomonas</taxon>
    </lineage>
</organism>
<evidence type="ECO:0000256" key="3">
    <source>
        <dbReference type="ARBA" id="ARBA00023015"/>
    </source>
</evidence>
<reference evidence="8 9" key="1">
    <citation type="submission" date="2021-06" db="EMBL/GenBank/DDBJ databases">
        <title>Gemonas diversity in paddy soil.</title>
        <authorList>
            <person name="Liu G."/>
        </authorList>
    </citation>
    <scope>NUCLEOTIDE SEQUENCE [LARGE SCALE GENOMIC DNA]</scope>
    <source>
        <strain evidence="8 9">RG2</strain>
    </source>
</reference>
<dbReference type="Pfam" id="PF02954">
    <property type="entry name" value="HTH_8"/>
    <property type="match status" value="1"/>
</dbReference>
<keyword evidence="1" id="KW-0547">Nucleotide-binding</keyword>
<keyword evidence="3" id="KW-0805">Transcription regulation</keyword>
<dbReference type="InterPro" id="IPR002197">
    <property type="entry name" value="HTH_Fis"/>
</dbReference>
<dbReference type="PROSITE" id="PS50045">
    <property type="entry name" value="SIGMA54_INTERACT_4"/>
    <property type="match status" value="1"/>
</dbReference>
<evidence type="ECO:0000313" key="9">
    <source>
        <dbReference type="Proteomes" id="UP000683559"/>
    </source>
</evidence>
<dbReference type="PROSITE" id="PS00675">
    <property type="entry name" value="SIGMA54_INTERACT_1"/>
    <property type="match status" value="1"/>
</dbReference>
<keyword evidence="2" id="KW-0067">ATP-binding</keyword>
<dbReference type="Pfam" id="PF25601">
    <property type="entry name" value="AAA_lid_14"/>
    <property type="match status" value="1"/>
</dbReference>
<proteinExistence type="predicted"/>
<sequence>MEKILIIDDESFICENVQRILSSEGFDVLAASSGQQARDVVSAEEIDLALLDLNLGTEDGIDVLKSLKEIDPELLVIIITGYGSVETAVESLKLGAFHYMKKPFKADALRLIVKLALKTQTLKREVRKLRRGDGSLPGSSPIIGKSEAFNEVVAQVREIARMSSTVLITGESGTGKELVARAIHDLSDRKDASFVAINCASIPATLLESELFGHEKGSFTGAGARKKGLFEEAHHGTIFLDEIGEMDMAMQAKLLRVLQEKSIRRVGAVKDIDIDVRVVAATNRDLMQRIAEKSFREDLFYRLNVFPIHIPPLRERTADIAALASYFLDDFSRSFGRQFRDVSPEAQRLMAQYAWPGNVRELRNVIERICIMRSGPTLLPEHLPLEIRSGSGDAPAPGGAGAIAVPDGLGLEEAICSIEKSLIEQALQKSGGNVLQTAANLKIPRGTLRYKMDKYGL</sequence>
<dbReference type="InterPro" id="IPR003593">
    <property type="entry name" value="AAA+_ATPase"/>
</dbReference>
<dbReference type="EMBL" id="CP077683">
    <property type="protein sequence ID" value="QXE92387.1"/>
    <property type="molecule type" value="Genomic_DNA"/>
</dbReference>
<dbReference type="InterPro" id="IPR001789">
    <property type="entry name" value="Sig_transdc_resp-reg_receiver"/>
</dbReference>
<dbReference type="Pfam" id="PF00072">
    <property type="entry name" value="Response_reg"/>
    <property type="match status" value="1"/>
</dbReference>
<dbReference type="CDD" id="cd00009">
    <property type="entry name" value="AAA"/>
    <property type="match status" value="1"/>
</dbReference>
<dbReference type="InterPro" id="IPR025662">
    <property type="entry name" value="Sigma_54_int_dom_ATP-bd_1"/>
</dbReference>